<dbReference type="HOGENOM" id="CLU_2576161_0_0_1"/>
<gene>
    <name evidence="1" type="ORF">CGI_10001385</name>
</gene>
<dbReference type="AlphaFoldDB" id="K1QMH6"/>
<proteinExistence type="predicted"/>
<dbReference type="InParanoid" id="K1QMH6"/>
<evidence type="ECO:0000313" key="1">
    <source>
        <dbReference type="EMBL" id="EKC22846.1"/>
    </source>
</evidence>
<accession>K1QMH6</accession>
<organism evidence="1">
    <name type="scientific">Magallana gigas</name>
    <name type="common">Pacific oyster</name>
    <name type="synonym">Crassostrea gigas</name>
    <dbReference type="NCBI Taxonomy" id="29159"/>
    <lineage>
        <taxon>Eukaryota</taxon>
        <taxon>Metazoa</taxon>
        <taxon>Spiralia</taxon>
        <taxon>Lophotrochozoa</taxon>
        <taxon>Mollusca</taxon>
        <taxon>Bivalvia</taxon>
        <taxon>Autobranchia</taxon>
        <taxon>Pteriomorphia</taxon>
        <taxon>Ostreida</taxon>
        <taxon>Ostreoidea</taxon>
        <taxon>Ostreidae</taxon>
        <taxon>Magallana</taxon>
    </lineage>
</organism>
<protein>
    <submittedName>
        <fullName evidence="1">Uncharacterized protein</fullName>
    </submittedName>
</protein>
<reference evidence="1" key="1">
    <citation type="journal article" date="2012" name="Nature">
        <title>The oyster genome reveals stress adaptation and complexity of shell formation.</title>
        <authorList>
            <person name="Zhang G."/>
            <person name="Fang X."/>
            <person name="Guo X."/>
            <person name="Li L."/>
            <person name="Luo R."/>
            <person name="Xu F."/>
            <person name="Yang P."/>
            <person name="Zhang L."/>
            <person name="Wang X."/>
            <person name="Qi H."/>
            <person name="Xiong Z."/>
            <person name="Que H."/>
            <person name="Xie Y."/>
            <person name="Holland P.W."/>
            <person name="Paps J."/>
            <person name="Zhu Y."/>
            <person name="Wu F."/>
            <person name="Chen Y."/>
            <person name="Wang J."/>
            <person name="Peng C."/>
            <person name="Meng J."/>
            <person name="Yang L."/>
            <person name="Liu J."/>
            <person name="Wen B."/>
            <person name="Zhang N."/>
            <person name="Huang Z."/>
            <person name="Zhu Q."/>
            <person name="Feng Y."/>
            <person name="Mount A."/>
            <person name="Hedgecock D."/>
            <person name="Xu Z."/>
            <person name="Liu Y."/>
            <person name="Domazet-Loso T."/>
            <person name="Du Y."/>
            <person name="Sun X."/>
            <person name="Zhang S."/>
            <person name="Liu B."/>
            <person name="Cheng P."/>
            <person name="Jiang X."/>
            <person name="Li J."/>
            <person name="Fan D."/>
            <person name="Wang W."/>
            <person name="Fu W."/>
            <person name="Wang T."/>
            <person name="Wang B."/>
            <person name="Zhang J."/>
            <person name="Peng Z."/>
            <person name="Li Y."/>
            <person name="Li N."/>
            <person name="Wang J."/>
            <person name="Chen M."/>
            <person name="He Y."/>
            <person name="Tan F."/>
            <person name="Song X."/>
            <person name="Zheng Q."/>
            <person name="Huang R."/>
            <person name="Yang H."/>
            <person name="Du X."/>
            <person name="Chen L."/>
            <person name="Yang M."/>
            <person name="Gaffney P.M."/>
            <person name="Wang S."/>
            <person name="Luo L."/>
            <person name="She Z."/>
            <person name="Ming Y."/>
            <person name="Huang W."/>
            <person name="Zhang S."/>
            <person name="Huang B."/>
            <person name="Zhang Y."/>
            <person name="Qu T."/>
            <person name="Ni P."/>
            <person name="Miao G."/>
            <person name="Wang J."/>
            <person name="Wang Q."/>
            <person name="Steinberg C.E."/>
            <person name="Wang H."/>
            <person name="Li N."/>
            <person name="Qian L."/>
            <person name="Zhang G."/>
            <person name="Li Y."/>
            <person name="Yang H."/>
            <person name="Liu X."/>
            <person name="Wang J."/>
            <person name="Yin Y."/>
            <person name="Wang J."/>
        </authorList>
    </citation>
    <scope>NUCLEOTIDE SEQUENCE [LARGE SCALE GENOMIC DNA]</scope>
    <source>
        <strain evidence="1">05x7-T-G4-1.051#20</strain>
    </source>
</reference>
<sequence length="81" mass="9362">MGCGPSKDESAHPVRSSDTYTLNLFGVYERVWDFRETHDVFQAQAPPKCIQLWDDPVLCTPKDCQSFRAKVRSTRRMVNKL</sequence>
<dbReference type="EMBL" id="JH815802">
    <property type="protein sequence ID" value="EKC22846.1"/>
    <property type="molecule type" value="Genomic_DNA"/>
</dbReference>
<name>K1QMH6_MAGGI</name>